<keyword evidence="6" id="KW-0067">ATP-binding</keyword>
<gene>
    <name evidence="11" type="ORF">Q9L58_003598</name>
</gene>
<dbReference type="PANTHER" id="PTHR24343:SF191">
    <property type="entry name" value="SERINE_THREONINE PROTEIN KINASE"/>
    <property type="match status" value="1"/>
</dbReference>
<dbReference type="Gene3D" id="1.10.510.10">
    <property type="entry name" value="Transferase(Phosphotransferase) domain 1"/>
    <property type="match status" value="1"/>
</dbReference>
<evidence type="ECO:0000256" key="8">
    <source>
        <dbReference type="ARBA" id="ARBA00048679"/>
    </source>
</evidence>
<feature type="region of interest" description="Disordered" evidence="9">
    <location>
        <begin position="140"/>
        <end position="161"/>
    </location>
</feature>
<evidence type="ECO:0000259" key="10">
    <source>
        <dbReference type="PROSITE" id="PS50011"/>
    </source>
</evidence>
<feature type="region of interest" description="Disordered" evidence="9">
    <location>
        <begin position="53"/>
        <end position="127"/>
    </location>
</feature>
<feature type="region of interest" description="Disordered" evidence="9">
    <location>
        <begin position="174"/>
        <end position="205"/>
    </location>
</feature>
<dbReference type="InterPro" id="IPR011009">
    <property type="entry name" value="Kinase-like_dom_sf"/>
</dbReference>
<proteinExistence type="predicted"/>
<feature type="compositionally biased region" description="Polar residues" evidence="9">
    <location>
        <begin position="70"/>
        <end position="87"/>
    </location>
</feature>
<comment type="caution">
    <text evidence="11">The sequence shown here is derived from an EMBL/GenBank/DDBJ whole genome shotgun (WGS) entry which is preliminary data.</text>
</comment>
<evidence type="ECO:0000256" key="5">
    <source>
        <dbReference type="ARBA" id="ARBA00022777"/>
    </source>
</evidence>
<keyword evidence="3" id="KW-0808">Transferase</keyword>
<keyword evidence="4" id="KW-0547">Nucleotide-binding</keyword>
<feature type="compositionally biased region" description="Polar residues" evidence="9">
    <location>
        <begin position="174"/>
        <end position="186"/>
    </location>
</feature>
<keyword evidence="5" id="KW-0418">Kinase</keyword>
<reference evidence="11 12" key="1">
    <citation type="submission" date="2024-02" db="EMBL/GenBank/DDBJ databases">
        <title>Discinaceae phylogenomics.</title>
        <authorList>
            <person name="Dirks A.C."/>
            <person name="James T.Y."/>
        </authorList>
    </citation>
    <scope>NUCLEOTIDE SEQUENCE [LARGE SCALE GENOMIC DNA]</scope>
    <source>
        <strain evidence="11 12">ACD0624</strain>
    </source>
</reference>
<dbReference type="InterPro" id="IPR000719">
    <property type="entry name" value="Prot_kinase_dom"/>
</dbReference>
<evidence type="ECO:0000256" key="7">
    <source>
        <dbReference type="ARBA" id="ARBA00047899"/>
    </source>
</evidence>
<evidence type="ECO:0000256" key="4">
    <source>
        <dbReference type="ARBA" id="ARBA00022741"/>
    </source>
</evidence>
<dbReference type="SMART" id="SM00220">
    <property type="entry name" value="S_TKc"/>
    <property type="match status" value="1"/>
</dbReference>
<evidence type="ECO:0000256" key="6">
    <source>
        <dbReference type="ARBA" id="ARBA00022840"/>
    </source>
</evidence>
<evidence type="ECO:0000313" key="12">
    <source>
        <dbReference type="Proteomes" id="UP001447188"/>
    </source>
</evidence>
<organism evidence="11 12">
    <name type="scientific">Discina gigas</name>
    <dbReference type="NCBI Taxonomy" id="1032678"/>
    <lineage>
        <taxon>Eukaryota</taxon>
        <taxon>Fungi</taxon>
        <taxon>Dikarya</taxon>
        <taxon>Ascomycota</taxon>
        <taxon>Pezizomycotina</taxon>
        <taxon>Pezizomycetes</taxon>
        <taxon>Pezizales</taxon>
        <taxon>Discinaceae</taxon>
        <taxon>Discina</taxon>
    </lineage>
</organism>
<protein>
    <recommendedName>
        <fullName evidence="1">non-specific serine/threonine protein kinase</fullName>
        <ecNumber evidence="1">2.7.11.1</ecNumber>
    </recommendedName>
</protein>
<evidence type="ECO:0000313" key="11">
    <source>
        <dbReference type="EMBL" id="KAL0637395.1"/>
    </source>
</evidence>
<keyword evidence="2" id="KW-0723">Serine/threonine-protein kinase</keyword>
<name>A0ABR3GNA0_9PEZI</name>
<evidence type="ECO:0000256" key="3">
    <source>
        <dbReference type="ARBA" id="ARBA00022679"/>
    </source>
</evidence>
<comment type="catalytic activity">
    <reaction evidence="7">
        <text>L-threonyl-[protein] + ATP = O-phospho-L-threonyl-[protein] + ADP + H(+)</text>
        <dbReference type="Rhea" id="RHEA:46608"/>
        <dbReference type="Rhea" id="RHEA-COMP:11060"/>
        <dbReference type="Rhea" id="RHEA-COMP:11605"/>
        <dbReference type="ChEBI" id="CHEBI:15378"/>
        <dbReference type="ChEBI" id="CHEBI:30013"/>
        <dbReference type="ChEBI" id="CHEBI:30616"/>
        <dbReference type="ChEBI" id="CHEBI:61977"/>
        <dbReference type="ChEBI" id="CHEBI:456216"/>
        <dbReference type="EC" id="2.7.11.1"/>
    </reaction>
</comment>
<comment type="catalytic activity">
    <reaction evidence="8">
        <text>L-seryl-[protein] + ATP = O-phospho-L-seryl-[protein] + ADP + H(+)</text>
        <dbReference type="Rhea" id="RHEA:17989"/>
        <dbReference type="Rhea" id="RHEA-COMP:9863"/>
        <dbReference type="Rhea" id="RHEA-COMP:11604"/>
        <dbReference type="ChEBI" id="CHEBI:15378"/>
        <dbReference type="ChEBI" id="CHEBI:29999"/>
        <dbReference type="ChEBI" id="CHEBI:30616"/>
        <dbReference type="ChEBI" id="CHEBI:83421"/>
        <dbReference type="ChEBI" id="CHEBI:456216"/>
        <dbReference type="EC" id="2.7.11.1"/>
    </reaction>
</comment>
<dbReference type="PROSITE" id="PS50011">
    <property type="entry name" value="PROTEIN_KINASE_DOM"/>
    <property type="match status" value="1"/>
</dbReference>
<evidence type="ECO:0000256" key="9">
    <source>
        <dbReference type="SAM" id="MobiDB-lite"/>
    </source>
</evidence>
<sequence length="622" mass="68559">MTPETYPESNPSVIPALYPPLAPPLLDLDHAKPQFYIGPEAFEEHPFECHTVVEEEEDDETASETHEPLTPTSDGHSDIFISSSNEGFHNIQDPPTILNTPATPPRKSSSSPVNEQPTTAATRGELRRRASKKIHGFMRRVHSTGHVSTEVNGQLTPSPTRSKGFFFPVNVPSQATAPRPTGSTVATLEPIPAPRSVGADGKTSTLKRSGLFSRRSRSNSVNGIKDLTGNPITHPAMVGAGSKSRKMSSIVPVMNVPVFPLSSMYANHSHVPGKSKICGEGVSAIVKVMHKITGPSGELYAVKEFRKKSRSETKEEYVEKVNSEFCISKSLCHPNIVSTEDLCVSSSDRWCHVMEYCSGGDLFSLIEKSFMKEEEKLCCFKQLLRGVSYLHDHGIAHRDIKPENLLISSDGHLKITDFGVSEVFRGKHPGDAGIKCGIDMDEIRLSKSGIVGSAPYISPEVQNKEGLYDARKLDVWSCAMVYFVLAFGGPLWHKANISESSQYAKYVDGFNTWLQRNPGGEMTKEGNYPRHFVFASLKPATKRLLFQMMHLDPSKRITIQDALADRWVQSIECCNVDDHNDPYVKHVDAGSKLACKQAGKVGVHRLHLHLPPHSGTPFGREL</sequence>
<dbReference type="CDD" id="cd13994">
    <property type="entry name" value="STKc_HAL4_like"/>
    <property type="match status" value="1"/>
</dbReference>
<dbReference type="Proteomes" id="UP001447188">
    <property type="component" value="Unassembled WGS sequence"/>
</dbReference>
<feature type="domain" description="Protein kinase" evidence="10">
    <location>
        <begin position="272"/>
        <end position="568"/>
    </location>
</feature>
<evidence type="ECO:0000256" key="2">
    <source>
        <dbReference type="ARBA" id="ARBA00022527"/>
    </source>
</evidence>
<dbReference type="EMBL" id="JBBBZM010000035">
    <property type="protein sequence ID" value="KAL0637395.1"/>
    <property type="molecule type" value="Genomic_DNA"/>
</dbReference>
<accession>A0ABR3GNA0</accession>
<dbReference type="SUPFAM" id="SSF56112">
    <property type="entry name" value="Protein kinase-like (PK-like)"/>
    <property type="match status" value="1"/>
</dbReference>
<feature type="compositionally biased region" description="Polar residues" evidence="9">
    <location>
        <begin position="97"/>
        <end position="121"/>
    </location>
</feature>
<dbReference type="InterPro" id="IPR008271">
    <property type="entry name" value="Ser/Thr_kinase_AS"/>
</dbReference>
<dbReference type="Pfam" id="PF00069">
    <property type="entry name" value="Pkinase"/>
    <property type="match status" value="1"/>
</dbReference>
<dbReference type="EC" id="2.7.11.1" evidence="1"/>
<feature type="compositionally biased region" description="Polar residues" evidence="9">
    <location>
        <begin position="145"/>
        <end position="161"/>
    </location>
</feature>
<dbReference type="PANTHER" id="PTHR24343">
    <property type="entry name" value="SERINE/THREONINE KINASE"/>
    <property type="match status" value="1"/>
</dbReference>
<dbReference type="PROSITE" id="PS00108">
    <property type="entry name" value="PROTEIN_KINASE_ST"/>
    <property type="match status" value="1"/>
</dbReference>
<evidence type="ECO:0000256" key="1">
    <source>
        <dbReference type="ARBA" id="ARBA00012513"/>
    </source>
</evidence>
<keyword evidence="12" id="KW-1185">Reference proteome</keyword>